<feature type="region of interest" description="Disordered" evidence="1">
    <location>
        <begin position="281"/>
        <end position="345"/>
    </location>
</feature>
<sequence length="345" mass="36069">MREAKAISSDDTQRLFTLNMLDGSTFSLAAPNKDKRDSWLEALNTFAVRDVPAIDTVGSMNSIRSVASLTSLSTMISIAEQRLAQRSVSLKEGFMHQPNTPLAQHRQSQGSLRSSGGLGVVSSPRMSVGGPMSFSAVQTLPPTSVYNISLAVLLRYVGGVACFVAACLALGLSPSVILACAGTGLLACSHQLQNLQGGKYACVSVEVTTDADDGELVKIVTRVGMPRDSAEAQKAKHIRDNEAEVQVPSGSSFNARSATNTKDEATCSRAVAISDTNTTTSATGVSEVSKASNVSDSPHVCGSSRSVGSTNSTATSDSAVAVEAEEVEQKVDPRDPDGTRIQAVR</sequence>
<evidence type="ECO:0000313" key="4">
    <source>
        <dbReference type="Proteomes" id="UP000054560"/>
    </source>
</evidence>
<evidence type="ECO:0000259" key="2">
    <source>
        <dbReference type="PROSITE" id="PS50003"/>
    </source>
</evidence>
<dbReference type="RefSeq" id="XP_014145789.1">
    <property type="nucleotide sequence ID" value="XM_014290314.1"/>
</dbReference>
<accession>A0A0L0F595</accession>
<feature type="compositionally biased region" description="Basic and acidic residues" evidence="1">
    <location>
        <begin position="327"/>
        <end position="338"/>
    </location>
</feature>
<evidence type="ECO:0000313" key="3">
    <source>
        <dbReference type="EMBL" id="KNC71887.1"/>
    </source>
</evidence>
<feature type="compositionally biased region" description="Polar residues" evidence="1">
    <location>
        <begin position="281"/>
        <end position="296"/>
    </location>
</feature>
<dbReference type="InterPro" id="IPR001849">
    <property type="entry name" value="PH_domain"/>
</dbReference>
<protein>
    <recommendedName>
        <fullName evidence="2">PH domain-containing protein</fullName>
    </recommendedName>
</protein>
<feature type="domain" description="PH" evidence="2">
    <location>
        <begin position="1"/>
        <end position="48"/>
    </location>
</feature>
<name>A0A0L0F595_9EUKA</name>
<dbReference type="Proteomes" id="UP000054560">
    <property type="component" value="Unassembled WGS sequence"/>
</dbReference>
<dbReference type="EMBL" id="KQ247939">
    <property type="protein sequence ID" value="KNC71887.1"/>
    <property type="molecule type" value="Genomic_DNA"/>
</dbReference>
<feature type="compositionally biased region" description="Low complexity" evidence="1">
    <location>
        <begin position="309"/>
        <end position="322"/>
    </location>
</feature>
<feature type="non-terminal residue" evidence="3">
    <location>
        <position position="345"/>
    </location>
</feature>
<dbReference type="AlphaFoldDB" id="A0A0L0F595"/>
<dbReference type="GeneID" id="25916071"/>
<reference evidence="3 4" key="1">
    <citation type="submission" date="2011-02" db="EMBL/GenBank/DDBJ databases">
        <title>The Genome Sequence of Sphaeroforma arctica JP610.</title>
        <authorList>
            <consortium name="The Broad Institute Genome Sequencing Platform"/>
            <person name="Russ C."/>
            <person name="Cuomo C."/>
            <person name="Young S.K."/>
            <person name="Zeng Q."/>
            <person name="Gargeya S."/>
            <person name="Alvarado L."/>
            <person name="Berlin A."/>
            <person name="Chapman S.B."/>
            <person name="Chen Z."/>
            <person name="Freedman E."/>
            <person name="Gellesch M."/>
            <person name="Goldberg J."/>
            <person name="Griggs A."/>
            <person name="Gujja S."/>
            <person name="Heilman E."/>
            <person name="Heiman D."/>
            <person name="Howarth C."/>
            <person name="Mehta T."/>
            <person name="Neiman D."/>
            <person name="Pearson M."/>
            <person name="Roberts A."/>
            <person name="Saif S."/>
            <person name="Shea T."/>
            <person name="Shenoy N."/>
            <person name="Sisk P."/>
            <person name="Stolte C."/>
            <person name="Sykes S."/>
            <person name="White J."/>
            <person name="Yandava C."/>
            <person name="Burger G."/>
            <person name="Gray M.W."/>
            <person name="Holland P.W.H."/>
            <person name="King N."/>
            <person name="Lang F.B.F."/>
            <person name="Roger A.J."/>
            <person name="Ruiz-Trillo I."/>
            <person name="Haas B."/>
            <person name="Nusbaum C."/>
            <person name="Birren B."/>
        </authorList>
    </citation>
    <scope>NUCLEOTIDE SEQUENCE [LARGE SCALE GENOMIC DNA]</scope>
    <source>
        <strain evidence="3 4">JP610</strain>
    </source>
</reference>
<keyword evidence="4" id="KW-1185">Reference proteome</keyword>
<dbReference type="PROSITE" id="PS50003">
    <property type="entry name" value="PH_DOMAIN"/>
    <property type="match status" value="1"/>
</dbReference>
<feature type="compositionally biased region" description="Polar residues" evidence="1">
    <location>
        <begin position="248"/>
        <end position="260"/>
    </location>
</feature>
<organism evidence="3 4">
    <name type="scientific">Sphaeroforma arctica JP610</name>
    <dbReference type="NCBI Taxonomy" id="667725"/>
    <lineage>
        <taxon>Eukaryota</taxon>
        <taxon>Ichthyosporea</taxon>
        <taxon>Ichthyophonida</taxon>
        <taxon>Sphaeroforma</taxon>
    </lineage>
</organism>
<feature type="region of interest" description="Disordered" evidence="1">
    <location>
        <begin position="244"/>
        <end position="265"/>
    </location>
</feature>
<evidence type="ECO:0000256" key="1">
    <source>
        <dbReference type="SAM" id="MobiDB-lite"/>
    </source>
</evidence>
<gene>
    <name evidence="3" type="ORF">SARC_15567</name>
</gene>
<proteinExistence type="predicted"/>